<protein>
    <recommendedName>
        <fullName evidence="9">Circadian input-output histidine kinase CikA</fullName>
        <ecNumber evidence="4">2.7.13.3</ecNumber>
    </recommendedName>
</protein>
<dbReference type="PROSITE" id="PS50110">
    <property type="entry name" value="RESPONSE_REGULATORY"/>
    <property type="match status" value="1"/>
</dbReference>
<keyword evidence="5 10" id="KW-0597">Phosphoprotein</keyword>
<keyword evidence="7 13" id="KW-0418">Kinase</keyword>
<keyword evidence="14" id="KW-1185">Reference proteome</keyword>
<evidence type="ECO:0000256" key="4">
    <source>
        <dbReference type="ARBA" id="ARBA00012438"/>
    </source>
</evidence>
<comment type="subcellular location">
    <subcellularLocation>
        <location evidence="2">Cell membrane</location>
    </subcellularLocation>
</comment>
<dbReference type="InterPro" id="IPR029016">
    <property type="entry name" value="GAF-like_dom_sf"/>
</dbReference>
<dbReference type="PROSITE" id="PS50109">
    <property type="entry name" value="HIS_KIN"/>
    <property type="match status" value="1"/>
</dbReference>
<evidence type="ECO:0000313" key="13">
    <source>
        <dbReference type="EMBL" id="SDF94825.1"/>
    </source>
</evidence>
<evidence type="ECO:0000256" key="5">
    <source>
        <dbReference type="ARBA" id="ARBA00022553"/>
    </source>
</evidence>
<evidence type="ECO:0000256" key="8">
    <source>
        <dbReference type="ARBA" id="ARBA00023012"/>
    </source>
</evidence>
<dbReference type="AlphaFoldDB" id="A0A1G7Q8N9"/>
<name>A0A1G7Q8N9_9ACTN</name>
<dbReference type="EC" id="2.7.13.3" evidence="4"/>
<dbReference type="Proteomes" id="UP000199406">
    <property type="component" value="Unassembled WGS sequence"/>
</dbReference>
<organism evidence="13 14">
    <name type="scientific">Blastococcus aurantiacus</name>
    <dbReference type="NCBI Taxonomy" id="1550231"/>
    <lineage>
        <taxon>Bacteria</taxon>
        <taxon>Bacillati</taxon>
        <taxon>Actinomycetota</taxon>
        <taxon>Actinomycetes</taxon>
        <taxon>Geodermatophilales</taxon>
        <taxon>Geodermatophilaceae</taxon>
        <taxon>Blastococcus</taxon>
    </lineage>
</organism>
<evidence type="ECO:0000313" key="14">
    <source>
        <dbReference type="Proteomes" id="UP000199406"/>
    </source>
</evidence>
<dbReference type="Pfam" id="PF02518">
    <property type="entry name" value="HATPase_c"/>
    <property type="match status" value="1"/>
</dbReference>
<comment type="similarity">
    <text evidence="3">In the N-terminal section; belongs to the phytochrome family.</text>
</comment>
<dbReference type="Gene3D" id="3.30.450.40">
    <property type="match status" value="1"/>
</dbReference>
<dbReference type="InterPro" id="IPR001789">
    <property type="entry name" value="Sig_transdc_resp-reg_receiver"/>
</dbReference>
<dbReference type="Pfam" id="PF13185">
    <property type="entry name" value="GAF_2"/>
    <property type="match status" value="1"/>
</dbReference>
<dbReference type="CDD" id="cd17546">
    <property type="entry name" value="REC_hyHK_CKI1_RcsC-like"/>
    <property type="match status" value="1"/>
</dbReference>
<dbReference type="Gene3D" id="1.10.287.130">
    <property type="match status" value="1"/>
</dbReference>
<dbReference type="InterPro" id="IPR036890">
    <property type="entry name" value="HATPase_C_sf"/>
</dbReference>
<evidence type="ECO:0000256" key="9">
    <source>
        <dbReference type="ARBA" id="ARBA00074306"/>
    </source>
</evidence>
<dbReference type="SUPFAM" id="SSF52172">
    <property type="entry name" value="CheY-like"/>
    <property type="match status" value="1"/>
</dbReference>
<accession>A0A1G7Q8N9</accession>
<evidence type="ECO:0000259" key="12">
    <source>
        <dbReference type="PROSITE" id="PS50110"/>
    </source>
</evidence>
<dbReference type="CDD" id="cd16922">
    <property type="entry name" value="HATPase_EvgS-ArcB-TorS-like"/>
    <property type="match status" value="1"/>
</dbReference>
<feature type="modified residue" description="4-aspartylphosphate" evidence="10">
    <location>
        <position position="487"/>
    </location>
</feature>
<evidence type="ECO:0000256" key="3">
    <source>
        <dbReference type="ARBA" id="ARBA00006402"/>
    </source>
</evidence>
<dbReference type="SMART" id="SM00388">
    <property type="entry name" value="HisKA"/>
    <property type="match status" value="1"/>
</dbReference>
<comment type="catalytic activity">
    <reaction evidence="1">
        <text>ATP + protein L-histidine = ADP + protein N-phospho-L-histidine.</text>
        <dbReference type="EC" id="2.7.13.3"/>
    </reaction>
</comment>
<evidence type="ECO:0000256" key="10">
    <source>
        <dbReference type="PROSITE-ProRule" id="PRU00169"/>
    </source>
</evidence>
<evidence type="ECO:0000256" key="6">
    <source>
        <dbReference type="ARBA" id="ARBA00022679"/>
    </source>
</evidence>
<dbReference type="InterPro" id="IPR011006">
    <property type="entry name" value="CheY-like_superfamily"/>
</dbReference>
<dbReference type="SMART" id="SM00448">
    <property type="entry name" value="REC"/>
    <property type="match status" value="1"/>
</dbReference>
<reference evidence="14" key="1">
    <citation type="submission" date="2016-10" db="EMBL/GenBank/DDBJ databases">
        <authorList>
            <person name="Varghese N."/>
            <person name="Submissions S."/>
        </authorList>
    </citation>
    <scope>NUCLEOTIDE SEQUENCE [LARGE SCALE GENOMIC DNA]</scope>
    <source>
        <strain evidence="14">DSM 44268</strain>
    </source>
</reference>
<dbReference type="Gene3D" id="3.30.565.10">
    <property type="entry name" value="Histidine kinase-like ATPase, C-terminal domain"/>
    <property type="match status" value="1"/>
</dbReference>
<dbReference type="InterPro" id="IPR005467">
    <property type="entry name" value="His_kinase_dom"/>
</dbReference>
<dbReference type="InterPro" id="IPR004358">
    <property type="entry name" value="Sig_transdc_His_kin-like_C"/>
</dbReference>
<dbReference type="RefSeq" id="WP_091770408.1">
    <property type="nucleotide sequence ID" value="NZ_FNBT01000009.1"/>
</dbReference>
<dbReference type="SUPFAM" id="SSF55781">
    <property type="entry name" value="GAF domain-like"/>
    <property type="match status" value="1"/>
</dbReference>
<proteinExistence type="inferred from homology"/>
<dbReference type="SUPFAM" id="SSF55874">
    <property type="entry name" value="ATPase domain of HSP90 chaperone/DNA topoisomerase II/histidine kinase"/>
    <property type="match status" value="1"/>
</dbReference>
<dbReference type="InterPro" id="IPR003661">
    <property type="entry name" value="HisK_dim/P_dom"/>
</dbReference>
<dbReference type="GO" id="GO:0005886">
    <property type="term" value="C:plasma membrane"/>
    <property type="evidence" value="ECO:0007669"/>
    <property type="project" value="UniProtKB-SubCell"/>
</dbReference>
<dbReference type="CDD" id="cd00082">
    <property type="entry name" value="HisKA"/>
    <property type="match status" value="1"/>
</dbReference>
<evidence type="ECO:0000259" key="11">
    <source>
        <dbReference type="PROSITE" id="PS50109"/>
    </source>
</evidence>
<dbReference type="Pfam" id="PF00072">
    <property type="entry name" value="Response_reg"/>
    <property type="match status" value="1"/>
</dbReference>
<dbReference type="FunFam" id="3.30.565.10:FF:000010">
    <property type="entry name" value="Sensor histidine kinase RcsC"/>
    <property type="match status" value="1"/>
</dbReference>
<gene>
    <name evidence="13" type="ORF">SAMN05660662_3891</name>
</gene>
<feature type="domain" description="Response regulatory" evidence="12">
    <location>
        <begin position="438"/>
        <end position="555"/>
    </location>
</feature>
<evidence type="ECO:0000256" key="2">
    <source>
        <dbReference type="ARBA" id="ARBA00004236"/>
    </source>
</evidence>
<dbReference type="SMART" id="SM00065">
    <property type="entry name" value="GAF"/>
    <property type="match status" value="1"/>
</dbReference>
<dbReference type="SUPFAM" id="SSF47384">
    <property type="entry name" value="Homodimeric domain of signal transducing histidine kinase"/>
    <property type="match status" value="1"/>
</dbReference>
<dbReference type="PANTHER" id="PTHR43047:SF78">
    <property type="entry name" value="SENSORY_REGULATORY PROTEIN RPFC"/>
    <property type="match status" value="1"/>
</dbReference>
<keyword evidence="6" id="KW-0808">Transferase</keyword>
<dbReference type="GO" id="GO:0000155">
    <property type="term" value="F:phosphorelay sensor kinase activity"/>
    <property type="evidence" value="ECO:0007669"/>
    <property type="project" value="InterPro"/>
</dbReference>
<dbReference type="InterPro" id="IPR003594">
    <property type="entry name" value="HATPase_dom"/>
</dbReference>
<evidence type="ECO:0000256" key="7">
    <source>
        <dbReference type="ARBA" id="ARBA00022777"/>
    </source>
</evidence>
<evidence type="ECO:0000256" key="1">
    <source>
        <dbReference type="ARBA" id="ARBA00000085"/>
    </source>
</evidence>
<dbReference type="InterPro" id="IPR036097">
    <property type="entry name" value="HisK_dim/P_sf"/>
</dbReference>
<keyword evidence="8" id="KW-0902">Two-component regulatory system</keyword>
<sequence>MTAAPLLASGPSPDLLREYELPEGAPAEQVRAVTRVAATVCGVPHAVVNLLDECFQHQVGEIGFPGSRSDLSESMCALAMREPRLRHVPDASSEPAYAGNPWVDGRLGKVRLYATAPMRLLDGRVLGTLCVFAEEPGSLSPAQLGALEDLAAQAVALFEQGRLARELAAARDQALAATRAKTAFLAAASHEIRTPLNGVLGMLEALELERLTPRQGEFVSLARSSAESLLALLNDVLDLSKAETTAVTLAEREFRPADVAAEVVTALLPVARRKGIELAVRGSDDGLLLGDPVRLRQVIMNLVGNALKFTERGRVHVAVRIDHDPDATAARLRLSVSDTGAGMEADEIQRLFRPFVQGAQGARFGGTGLGLALSQQIVGLMGGRIDVVSRPGTGSLFTVVVDLPGATGDASAAVPADRPAPAAWTVPGPRAPSRRAVRVLVADDSEVNLRVAEALLQAEGAEVVTVEDGDEAVRTVAAEHFDLVLLDMQMPRMSGPDAARAIRALDGPRSRTRLLALTAATTEEDREACLAAGMQGVLLKPVRRAELRAVLDEATPA</sequence>
<dbReference type="PANTHER" id="PTHR43047">
    <property type="entry name" value="TWO-COMPONENT HISTIDINE PROTEIN KINASE"/>
    <property type="match status" value="1"/>
</dbReference>
<feature type="domain" description="Histidine kinase" evidence="11">
    <location>
        <begin position="187"/>
        <end position="405"/>
    </location>
</feature>
<dbReference type="EMBL" id="FNBT01000009">
    <property type="protein sequence ID" value="SDF94825.1"/>
    <property type="molecule type" value="Genomic_DNA"/>
</dbReference>
<dbReference type="Pfam" id="PF00512">
    <property type="entry name" value="HisKA"/>
    <property type="match status" value="1"/>
</dbReference>
<dbReference type="STRING" id="1550231.SAMN05660662_3891"/>
<dbReference type="PRINTS" id="PR00344">
    <property type="entry name" value="BCTRLSENSOR"/>
</dbReference>
<dbReference type="Gene3D" id="3.40.50.2300">
    <property type="match status" value="1"/>
</dbReference>
<dbReference type="InterPro" id="IPR003018">
    <property type="entry name" value="GAF"/>
</dbReference>
<dbReference type="SMART" id="SM00387">
    <property type="entry name" value="HATPase_c"/>
    <property type="match status" value="1"/>
</dbReference>